<comment type="caution">
    <text evidence="1">The sequence shown here is derived from an EMBL/GenBank/DDBJ whole genome shotgun (WGS) entry which is preliminary data.</text>
</comment>
<name>A0ABU5K7B2_9ACTN</name>
<protein>
    <submittedName>
        <fullName evidence="1">Glycosyltransferase family 2 protein</fullName>
        <ecNumber evidence="1">2.4.-.-</ecNumber>
    </submittedName>
</protein>
<dbReference type="EC" id="2.4.-.-" evidence="1"/>
<keyword evidence="1" id="KW-0808">Transferase</keyword>
<dbReference type="SUPFAM" id="SSF53448">
    <property type="entry name" value="Nucleotide-diphospho-sugar transferases"/>
    <property type="match status" value="1"/>
</dbReference>
<dbReference type="Proteomes" id="UP001291999">
    <property type="component" value="Unassembled WGS sequence"/>
</dbReference>
<dbReference type="GO" id="GO:0016757">
    <property type="term" value="F:glycosyltransferase activity"/>
    <property type="evidence" value="ECO:0007669"/>
    <property type="project" value="UniProtKB-KW"/>
</dbReference>
<organism evidence="1 2">
    <name type="scientific">Nocardioides renjunii</name>
    <dbReference type="NCBI Taxonomy" id="3095075"/>
    <lineage>
        <taxon>Bacteria</taxon>
        <taxon>Bacillati</taxon>
        <taxon>Actinomycetota</taxon>
        <taxon>Actinomycetes</taxon>
        <taxon>Propionibacteriales</taxon>
        <taxon>Nocardioidaceae</taxon>
        <taxon>Nocardioides</taxon>
    </lineage>
</organism>
<accession>A0ABU5K7B2</accession>
<reference evidence="1 2" key="1">
    <citation type="submission" date="2023-11" db="EMBL/GenBank/DDBJ databases">
        <title>Novel species in genus Nocardioides.</title>
        <authorList>
            <person name="Zhou H."/>
        </authorList>
    </citation>
    <scope>NUCLEOTIDE SEQUENCE [LARGE SCALE GENOMIC DNA]</scope>
    <source>
        <strain evidence="1 2">S-58</strain>
    </source>
</reference>
<dbReference type="Gene3D" id="3.90.550.10">
    <property type="entry name" value="Spore Coat Polysaccharide Biosynthesis Protein SpsA, Chain A"/>
    <property type="match status" value="1"/>
</dbReference>
<sequence>MSTALVRVAQQAKHRSMLLLKDARATRDAASRLWSPAGRDVRRRVARGMVLPTAPPRRKVPGSVWAVAMVKNEADVILGTLDHLRRQGVDGVLVVDNGSTDGTRELLRAQEDGAFLFVGDDREPAYFQAPKMQLLARWAARRGADWIVPFDADEWWFGAAATLADTLRTSRAPIASAVIHNVFPSPDAPPASARESTRWRVDTAPARLEKVAYRTRALAALHHGNHGVSRSGPVVQSLRILHMPWRSEEQFRRKIANGAAALQLVGPRGGGAGGDHWRDLGAASSDRLGAIWRDMLEGHGHPELEWSPAGELRPVALDAWSREWDPDAILEPGWD</sequence>
<evidence type="ECO:0000313" key="1">
    <source>
        <dbReference type="EMBL" id="MDZ5660791.1"/>
    </source>
</evidence>
<gene>
    <name evidence="1" type="ORF">SFC79_03355</name>
</gene>
<proteinExistence type="predicted"/>
<dbReference type="InterPro" id="IPR029044">
    <property type="entry name" value="Nucleotide-diphossugar_trans"/>
</dbReference>
<dbReference type="Pfam" id="PF13704">
    <property type="entry name" value="Glyco_tranf_2_4"/>
    <property type="match status" value="1"/>
</dbReference>
<keyword evidence="1" id="KW-0328">Glycosyltransferase</keyword>
<dbReference type="RefSeq" id="WP_322423215.1">
    <property type="nucleotide sequence ID" value="NZ_JAXQPW010000001.1"/>
</dbReference>
<keyword evidence="2" id="KW-1185">Reference proteome</keyword>
<evidence type="ECO:0000313" key="2">
    <source>
        <dbReference type="Proteomes" id="UP001291999"/>
    </source>
</evidence>
<dbReference type="EMBL" id="JAXQPW010000001">
    <property type="protein sequence ID" value="MDZ5660791.1"/>
    <property type="molecule type" value="Genomic_DNA"/>
</dbReference>